<dbReference type="Proteomes" id="UP000759131">
    <property type="component" value="Unassembled WGS sequence"/>
</dbReference>
<sequence length="651" mass="75767">MTSDVMPNYKSAIDSTNILKYMETYMFWEVDTQITAVMVDIDHTYDSCIAGNITDNTYLKGYFCDQIIATRKDPYSEFVCVYTTFKQMPGISATQSVFGLKIIHYNRMTNKIYYDTHHPFQQLMQICNQTYEVLLKKAQHNGTDVEKKFERNVIIFEKSATENFMLSLDTSRFLTGVSVELKAYIHHMIRLHEMDRFIALPINADINATIYEAKLQLKQVFRCFEEAVLLNPHVFCSAKQNLGFDTYFKKDGNFWRINSMGFTRQSNPNLTDDSLINLSFESHFTDLLERDGFDTYQPIHGFIYKPHYSDECSEFDTTCNSFFQSSPFHYRLCVYGFKPSLNETGVHPHIKSYRYSTSSIHPKREKDLCSAVWLRVDTYPNKDYTVVSAVSNPSSGVNDVIIVTHSKTHSKWKLHRVVWAYDSTTSQISVNKTQDFIILWFKSLFNKNGNIYGYGKTSDGTLYDMSIKNNNYDFRLSSEELKDLFACPHKHTYPALSNRRKDTRERVVGYTVDYDFATKVRNGSETHEVFYCHYIWFGVSDNPQQSVDHSYRRFLLEVSVIHVLAHKPYALTGSLLCLTNTKSDTKSDTKSRFMFPFEHNFDINFWNESKATLNGKVVGFFTLESDKTPMIYALIEQKLHLIFMPHIGRKQ</sequence>
<accession>A0A7R9KLT2</accession>
<evidence type="ECO:0000313" key="2">
    <source>
        <dbReference type="Proteomes" id="UP000759131"/>
    </source>
</evidence>
<dbReference type="EMBL" id="OC857708">
    <property type="protein sequence ID" value="CAD7625531.1"/>
    <property type="molecule type" value="Genomic_DNA"/>
</dbReference>
<reference evidence="1" key="1">
    <citation type="submission" date="2020-11" db="EMBL/GenBank/DDBJ databases">
        <authorList>
            <person name="Tran Van P."/>
        </authorList>
    </citation>
    <scope>NUCLEOTIDE SEQUENCE</scope>
</reference>
<evidence type="ECO:0000313" key="1">
    <source>
        <dbReference type="EMBL" id="CAD7625531.1"/>
    </source>
</evidence>
<keyword evidence="2" id="KW-1185">Reference proteome</keyword>
<gene>
    <name evidence="1" type="ORF">OSB1V03_LOCUS5965</name>
</gene>
<organism evidence="1">
    <name type="scientific">Medioppia subpectinata</name>
    <dbReference type="NCBI Taxonomy" id="1979941"/>
    <lineage>
        <taxon>Eukaryota</taxon>
        <taxon>Metazoa</taxon>
        <taxon>Ecdysozoa</taxon>
        <taxon>Arthropoda</taxon>
        <taxon>Chelicerata</taxon>
        <taxon>Arachnida</taxon>
        <taxon>Acari</taxon>
        <taxon>Acariformes</taxon>
        <taxon>Sarcoptiformes</taxon>
        <taxon>Oribatida</taxon>
        <taxon>Brachypylina</taxon>
        <taxon>Oppioidea</taxon>
        <taxon>Oppiidae</taxon>
        <taxon>Medioppia</taxon>
    </lineage>
</organism>
<proteinExistence type="predicted"/>
<name>A0A7R9KLT2_9ACAR</name>
<dbReference type="EMBL" id="CAJPIZ010003133">
    <property type="protein sequence ID" value="CAG2105961.1"/>
    <property type="molecule type" value="Genomic_DNA"/>
</dbReference>
<protein>
    <submittedName>
        <fullName evidence="1">Uncharacterized protein</fullName>
    </submittedName>
</protein>
<dbReference type="AlphaFoldDB" id="A0A7R9KLT2"/>